<dbReference type="EMBL" id="CATQJA010002665">
    <property type="protein sequence ID" value="CAJ0584039.1"/>
    <property type="molecule type" value="Genomic_DNA"/>
</dbReference>
<gene>
    <name evidence="9" type="ORF">MSPICULIGERA_LOCUS22107</name>
</gene>
<name>A0AA36DAC0_9BILA</name>
<dbReference type="Pfam" id="PF00096">
    <property type="entry name" value="zf-C2H2"/>
    <property type="match status" value="2"/>
</dbReference>
<dbReference type="SMART" id="SM00355">
    <property type="entry name" value="ZnF_C2H2"/>
    <property type="match status" value="5"/>
</dbReference>
<accession>A0AA36DAC0</accession>
<dbReference type="Gene3D" id="3.30.160.60">
    <property type="entry name" value="Classic Zinc Finger"/>
    <property type="match status" value="4"/>
</dbReference>
<evidence type="ECO:0000256" key="4">
    <source>
        <dbReference type="ARBA" id="ARBA00022771"/>
    </source>
</evidence>
<keyword evidence="3" id="KW-0677">Repeat</keyword>
<dbReference type="PANTHER" id="PTHR16515">
    <property type="entry name" value="PR DOMAIN ZINC FINGER PROTEIN"/>
    <property type="match status" value="1"/>
</dbReference>
<evidence type="ECO:0000256" key="5">
    <source>
        <dbReference type="ARBA" id="ARBA00022833"/>
    </source>
</evidence>
<dbReference type="AlphaFoldDB" id="A0AA36DAC0"/>
<dbReference type="FunFam" id="3.30.160.60:FF:002484">
    <property type="entry name" value="Protein CBR-LSY-2"/>
    <property type="match status" value="1"/>
</dbReference>
<dbReference type="SUPFAM" id="SSF57667">
    <property type="entry name" value="beta-beta-alpha zinc fingers"/>
    <property type="match status" value="3"/>
</dbReference>
<dbReference type="GO" id="GO:0010468">
    <property type="term" value="P:regulation of gene expression"/>
    <property type="evidence" value="ECO:0007669"/>
    <property type="project" value="TreeGrafter"/>
</dbReference>
<feature type="non-terminal residue" evidence="9">
    <location>
        <position position="333"/>
    </location>
</feature>
<feature type="domain" description="C2H2-type" evidence="8">
    <location>
        <begin position="51"/>
        <end position="78"/>
    </location>
</feature>
<keyword evidence="6" id="KW-0539">Nucleus</keyword>
<feature type="domain" description="C2H2-type" evidence="8">
    <location>
        <begin position="107"/>
        <end position="134"/>
    </location>
</feature>
<sequence length="333" mass="38664">MAMTMDGMDYDDEDEARLLHDNQGELLDYADEQFHDDDIDAAIMAVPKAVHQCNVCNKIFVNIKGLHQHSVIHTDQKPFQCDICGKMFRFKSNLFEHRSVHSGFTPHACPYCGKTCRLKGNLKKHLKTHVSSKQELEAAWKPFASNRRPPQDIPDDAIIVRGSGDPMFTPPSRQRISRKLGLGETPRVWIERIKKGDLLPSMNIEDKFRRLDDLMRQAEFSRFSISDLFEYAKPIPFERFDCPFCKSVFITLRECLEHMELTHPNMRDEKILYCNTCLKRFADLKSMEQHESYHKRVNLLIANNELHIPEPEILVPDSSMADGEYIDDAQEYM</sequence>
<evidence type="ECO:0000313" key="9">
    <source>
        <dbReference type="EMBL" id="CAJ0584039.1"/>
    </source>
</evidence>
<evidence type="ECO:0000256" key="6">
    <source>
        <dbReference type="ARBA" id="ARBA00023242"/>
    </source>
</evidence>
<keyword evidence="10" id="KW-1185">Reference proteome</keyword>
<keyword evidence="2" id="KW-0479">Metal-binding</keyword>
<dbReference type="PANTHER" id="PTHR16515:SF49">
    <property type="entry name" value="GASTRULA ZINC FINGER PROTEIN XLCGF49.1-LIKE-RELATED"/>
    <property type="match status" value="1"/>
</dbReference>
<reference evidence="9" key="1">
    <citation type="submission" date="2023-06" db="EMBL/GenBank/DDBJ databases">
        <authorList>
            <person name="Delattre M."/>
        </authorList>
    </citation>
    <scope>NUCLEOTIDE SEQUENCE</scope>
    <source>
        <strain evidence="9">AF72</strain>
    </source>
</reference>
<dbReference type="GO" id="GO:0008270">
    <property type="term" value="F:zinc ion binding"/>
    <property type="evidence" value="ECO:0007669"/>
    <property type="project" value="UniProtKB-KW"/>
</dbReference>
<dbReference type="Proteomes" id="UP001177023">
    <property type="component" value="Unassembled WGS sequence"/>
</dbReference>
<comment type="caution">
    <text evidence="9">The sequence shown here is derived from an EMBL/GenBank/DDBJ whole genome shotgun (WGS) entry which is preliminary data.</text>
</comment>
<evidence type="ECO:0000256" key="7">
    <source>
        <dbReference type="PROSITE-ProRule" id="PRU00042"/>
    </source>
</evidence>
<evidence type="ECO:0000259" key="8">
    <source>
        <dbReference type="PROSITE" id="PS50157"/>
    </source>
</evidence>
<dbReference type="FunFam" id="3.30.160.60:FF:000065">
    <property type="entry name" value="B-cell CLL/lymphoma 6, member B"/>
    <property type="match status" value="1"/>
</dbReference>
<evidence type="ECO:0000256" key="1">
    <source>
        <dbReference type="ARBA" id="ARBA00004324"/>
    </source>
</evidence>
<dbReference type="PROSITE" id="PS00028">
    <property type="entry name" value="ZINC_FINGER_C2H2_1"/>
    <property type="match status" value="5"/>
</dbReference>
<evidence type="ECO:0000256" key="2">
    <source>
        <dbReference type="ARBA" id="ARBA00022723"/>
    </source>
</evidence>
<dbReference type="InterPro" id="IPR013087">
    <property type="entry name" value="Znf_C2H2_type"/>
</dbReference>
<dbReference type="InterPro" id="IPR036236">
    <property type="entry name" value="Znf_C2H2_sf"/>
</dbReference>
<keyword evidence="4 7" id="KW-0863">Zinc-finger</keyword>
<evidence type="ECO:0000313" key="10">
    <source>
        <dbReference type="Proteomes" id="UP001177023"/>
    </source>
</evidence>
<dbReference type="PROSITE" id="PS50157">
    <property type="entry name" value="ZINC_FINGER_C2H2_2"/>
    <property type="match status" value="3"/>
</dbReference>
<dbReference type="InterPro" id="IPR050331">
    <property type="entry name" value="Zinc_finger"/>
</dbReference>
<feature type="domain" description="C2H2-type" evidence="8">
    <location>
        <begin position="79"/>
        <end position="106"/>
    </location>
</feature>
<proteinExistence type="predicted"/>
<dbReference type="GO" id="GO:0016607">
    <property type="term" value="C:nuclear speck"/>
    <property type="evidence" value="ECO:0007669"/>
    <property type="project" value="UniProtKB-SubCell"/>
</dbReference>
<evidence type="ECO:0000256" key="3">
    <source>
        <dbReference type="ARBA" id="ARBA00022737"/>
    </source>
</evidence>
<protein>
    <recommendedName>
        <fullName evidence="8">C2H2-type domain-containing protein</fullName>
    </recommendedName>
</protein>
<keyword evidence="5" id="KW-0862">Zinc</keyword>
<organism evidence="9 10">
    <name type="scientific">Mesorhabditis spiculigera</name>
    <dbReference type="NCBI Taxonomy" id="96644"/>
    <lineage>
        <taxon>Eukaryota</taxon>
        <taxon>Metazoa</taxon>
        <taxon>Ecdysozoa</taxon>
        <taxon>Nematoda</taxon>
        <taxon>Chromadorea</taxon>
        <taxon>Rhabditida</taxon>
        <taxon>Rhabditina</taxon>
        <taxon>Rhabditomorpha</taxon>
        <taxon>Rhabditoidea</taxon>
        <taxon>Rhabditidae</taxon>
        <taxon>Mesorhabditinae</taxon>
        <taxon>Mesorhabditis</taxon>
    </lineage>
</organism>
<comment type="subcellular location">
    <subcellularLocation>
        <location evidence="1">Nucleus speckle</location>
    </subcellularLocation>
</comment>